<dbReference type="EMBL" id="CP123971">
    <property type="protein sequence ID" value="WII29406.1"/>
    <property type="molecule type" value="Genomic_DNA"/>
</dbReference>
<evidence type="ECO:0000313" key="1">
    <source>
        <dbReference type="EMBL" id="AIR10497.1"/>
    </source>
</evidence>
<dbReference type="Proteomes" id="UP001231316">
    <property type="component" value="Chromosome"/>
</dbReference>
<evidence type="ECO:0000313" key="3">
    <source>
        <dbReference type="EMBL" id="MDN4833500.1"/>
    </source>
</evidence>
<accession>A0A089RV75</accession>
<evidence type="ECO:0000313" key="6">
    <source>
        <dbReference type="Proteomes" id="UP000029488"/>
    </source>
</evidence>
<evidence type="ECO:0000313" key="5">
    <source>
        <dbReference type="EMBL" id="WII29406.1"/>
    </source>
</evidence>
<dbReference type="EMBL" id="CP007646">
    <property type="protein sequence ID" value="AIR10497.1"/>
    <property type="molecule type" value="Genomic_DNA"/>
</dbReference>
<name>A0A089RV75_9LACO</name>
<dbReference type="Proteomes" id="UP001174888">
    <property type="component" value="Unassembled WGS sequence"/>
</dbReference>
<reference evidence="3" key="5">
    <citation type="submission" date="2023-07" db="EMBL/GenBank/DDBJ databases">
        <title>Complete genome sequence of Ligilactobacillus salivarius SRCM217594 isolated from Gallus gallus domesticus feces.</title>
        <authorList>
            <person name="Yang H.-G."/>
            <person name="Ryu M.-S."/>
            <person name="Ha G.-S."/>
            <person name="Yang H.-J."/>
            <person name="Jeong D.-Y."/>
        </authorList>
    </citation>
    <scope>NUCLEOTIDE SEQUENCE</scope>
    <source>
        <strain evidence="3">SRCM217594</strain>
    </source>
</reference>
<dbReference type="KEGG" id="lsj:LSJ_0814c"/>
<sequence length="65" mass="7798">MRGYIRKPSLKKSFKAATTAKYKRRLKKKLIPGYGTRTAGWLHPKRKLYNKVYHRTSKSLWDLFK</sequence>
<dbReference type="EMBL" id="QFAS01000005">
    <property type="protein sequence ID" value="PWG52949.1"/>
    <property type="molecule type" value="Genomic_DNA"/>
</dbReference>
<dbReference type="EMBL" id="JAUIQT010000001">
    <property type="protein sequence ID" value="MDN4833500.1"/>
    <property type="molecule type" value="Genomic_DNA"/>
</dbReference>
<evidence type="ECO:0000313" key="4">
    <source>
        <dbReference type="EMBL" id="PWG52949.1"/>
    </source>
</evidence>
<dbReference type="Proteomes" id="UP000094723">
    <property type="component" value="Chromosome"/>
</dbReference>
<reference evidence="4 8" key="3">
    <citation type="submission" date="2018-05" db="EMBL/GenBank/DDBJ databases">
        <title>Lactobacillus salivarius genome sequencing and assembly.</title>
        <authorList>
            <person name="Audisio C."/>
            <person name="Albarracin L."/>
            <person name="Torres M.J."/>
            <person name="Hebert E.M."/>
            <person name="Saavedra L."/>
        </authorList>
    </citation>
    <scope>NUCLEOTIDE SEQUENCE [LARGE SCALE GENOMIC DNA]</scope>
    <source>
        <strain evidence="4 8">A3iob</strain>
    </source>
</reference>
<dbReference type="EMBL" id="CP017107">
    <property type="protein sequence ID" value="AOO73969.1"/>
    <property type="molecule type" value="Genomic_DNA"/>
</dbReference>
<reference evidence="1 6" key="1">
    <citation type="journal article" date="2014" name="BMC Genomics">
        <title>Unusual genome complexity in Lactobacillus salivarius JCM1046.</title>
        <authorList>
            <person name="Raftis E.J."/>
            <person name="Forde B.M."/>
            <person name="Claesson M.J."/>
            <person name="O'Toole P.W."/>
        </authorList>
    </citation>
    <scope>NUCLEOTIDE SEQUENCE [LARGE SCALE GENOMIC DNA]</scope>
    <source>
        <strain evidence="1 6">JCM1046</strain>
    </source>
</reference>
<dbReference type="AlphaFoldDB" id="A0A089RV75"/>
<protein>
    <recommendedName>
        <fullName evidence="9">Phage protein</fullName>
    </recommendedName>
</protein>
<evidence type="ECO:0000313" key="8">
    <source>
        <dbReference type="Proteomes" id="UP000245607"/>
    </source>
</evidence>
<evidence type="ECO:0008006" key="9">
    <source>
        <dbReference type="Google" id="ProtNLM"/>
    </source>
</evidence>
<gene>
    <name evidence="2" type="ORF">BHF65_06940</name>
    <name evidence="4" type="ORF">DB362_03270</name>
    <name evidence="1" type="ORF">LSJ_0814c</name>
    <name evidence="5" type="ORF">QFE45_04695</name>
    <name evidence="3" type="ORF">QYC35_04515</name>
</gene>
<evidence type="ECO:0000313" key="2">
    <source>
        <dbReference type="EMBL" id="AOO73969.1"/>
    </source>
</evidence>
<reference evidence="5" key="4">
    <citation type="submission" date="2023-04" db="EMBL/GenBank/DDBJ databases">
        <title>Four porcine-derived lactic acid bacteria strains analyses and their evaluation as potential probiotics based on genomics.</title>
        <authorList>
            <person name="Niu D."/>
        </authorList>
    </citation>
    <scope>NUCLEOTIDE SEQUENCE</scope>
    <source>
        <strain evidence="5">ZSA5</strain>
    </source>
</reference>
<dbReference type="Proteomes" id="UP000245607">
    <property type="component" value="Unassembled WGS sequence"/>
</dbReference>
<proteinExistence type="predicted"/>
<evidence type="ECO:0000313" key="7">
    <source>
        <dbReference type="Proteomes" id="UP000094723"/>
    </source>
</evidence>
<dbReference type="RefSeq" id="WP_034982467.1">
    <property type="nucleotide sequence ID" value="NZ_CP007646.1"/>
</dbReference>
<reference evidence="2 7" key="2">
    <citation type="submission" date="2016-09" db="EMBL/GenBank/DDBJ databases">
        <title>Complete Genome Sequence of Lactobacillus salivarius Jin.</title>
        <authorList>
            <person name="Jin N."/>
            <person name="Li C."/>
            <person name="Wang M."/>
            <person name="Ren D."/>
            <person name="Di Y."/>
            <person name="Pan R."/>
            <person name="Du S."/>
            <person name="Lu H."/>
            <person name="Li X."/>
            <person name="Tian M."/>
        </authorList>
    </citation>
    <scope>NUCLEOTIDE SEQUENCE [LARGE SCALE GENOMIC DNA]</scope>
    <source>
        <strain evidence="2 7">CICC 23174</strain>
    </source>
</reference>
<organism evidence="1 6">
    <name type="scientific">Ligilactobacillus salivarius</name>
    <dbReference type="NCBI Taxonomy" id="1624"/>
    <lineage>
        <taxon>Bacteria</taxon>
        <taxon>Bacillati</taxon>
        <taxon>Bacillota</taxon>
        <taxon>Bacilli</taxon>
        <taxon>Lactobacillales</taxon>
        <taxon>Lactobacillaceae</taxon>
        <taxon>Ligilactobacillus</taxon>
    </lineage>
</organism>
<dbReference type="Proteomes" id="UP000029488">
    <property type="component" value="Chromosome"/>
</dbReference>